<feature type="non-terminal residue" evidence="1">
    <location>
        <position position="1"/>
    </location>
</feature>
<accession>A0A392N0U1</accession>
<evidence type="ECO:0000313" key="2">
    <source>
        <dbReference type="Proteomes" id="UP000265520"/>
    </source>
</evidence>
<dbReference type="AlphaFoldDB" id="A0A392N0U1"/>
<proteinExistence type="predicted"/>
<protein>
    <submittedName>
        <fullName evidence="1">Uncharacterized protein</fullName>
    </submittedName>
</protein>
<reference evidence="1 2" key="1">
    <citation type="journal article" date="2018" name="Front. Plant Sci.">
        <title>Red Clover (Trifolium pratense) and Zigzag Clover (T. medium) - A Picture of Genomic Similarities and Differences.</title>
        <authorList>
            <person name="Dluhosova J."/>
            <person name="Istvanek J."/>
            <person name="Nedelnik J."/>
            <person name="Repkova J."/>
        </authorList>
    </citation>
    <scope>NUCLEOTIDE SEQUENCE [LARGE SCALE GENOMIC DNA]</scope>
    <source>
        <strain evidence="2">cv. 10/8</strain>
        <tissue evidence="1">Leaf</tissue>
    </source>
</reference>
<comment type="caution">
    <text evidence="1">The sequence shown here is derived from an EMBL/GenBank/DDBJ whole genome shotgun (WGS) entry which is preliminary data.</text>
</comment>
<evidence type="ECO:0000313" key="1">
    <source>
        <dbReference type="EMBL" id="MCH93407.1"/>
    </source>
</evidence>
<name>A0A392N0U1_9FABA</name>
<keyword evidence="2" id="KW-1185">Reference proteome</keyword>
<gene>
    <name evidence="1" type="ORF">A2U01_0014356</name>
</gene>
<dbReference type="Proteomes" id="UP000265520">
    <property type="component" value="Unassembled WGS sequence"/>
</dbReference>
<dbReference type="EMBL" id="LXQA010024861">
    <property type="protein sequence ID" value="MCH93407.1"/>
    <property type="molecule type" value="Genomic_DNA"/>
</dbReference>
<sequence length="83" mass="8800">TAEKVDDVDNIVIPTISLSASDEIDPDVLEMKTPPKRAGNDLISASQDADAEDVIGAKTSSTKMLKVGTKASSTKMLKIPKKE</sequence>
<organism evidence="1 2">
    <name type="scientific">Trifolium medium</name>
    <dbReference type="NCBI Taxonomy" id="97028"/>
    <lineage>
        <taxon>Eukaryota</taxon>
        <taxon>Viridiplantae</taxon>
        <taxon>Streptophyta</taxon>
        <taxon>Embryophyta</taxon>
        <taxon>Tracheophyta</taxon>
        <taxon>Spermatophyta</taxon>
        <taxon>Magnoliopsida</taxon>
        <taxon>eudicotyledons</taxon>
        <taxon>Gunneridae</taxon>
        <taxon>Pentapetalae</taxon>
        <taxon>rosids</taxon>
        <taxon>fabids</taxon>
        <taxon>Fabales</taxon>
        <taxon>Fabaceae</taxon>
        <taxon>Papilionoideae</taxon>
        <taxon>50 kb inversion clade</taxon>
        <taxon>NPAAA clade</taxon>
        <taxon>Hologalegina</taxon>
        <taxon>IRL clade</taxon>
        <taxon>Trifolieae</taxon>
        <taxon>Trifolium</taxon>
    </lineage>
</organism>